<reference evidence="7 8" key="1">
    <citation type="submission" date="2024-10" db="EMBL/GenBank/DDBJ databases">
        <authorList>
            <person name="Kim D."/>
        </authorList>
    </citation>
    <scope>NUCLEOTIDE SEQUENCE [LARGE SCALE GENOMIC DNA]</scope>
    <source>
        <strain evidence="7">Taebaek</strain>
    </source>
</reference>
<accession>A0ABD2I9T5</accession>
<name>A0ABD2I9T5_HETSC</name>
<keyword evidence="6" id="KW-0458">Lysosome</keyword>
<feature type="transmembrane region" description="Helical" evidence="6">
    <location>
        <begin position="12"/>
        <end position="31"/>
    </location>
</feature>
<comment type="similarity">
    <text evidence="2 6">Belongs to the battenin family.</text>
</comment>
<evidence type="ECO:0000313" key="7">
    <source>
        <dbReference type="EMBL" id="KAL3076041.1"/>
    </source>
</evidence>
<evidence type="ECO:0000256" key="3">
    <source>
        <dbReference type="ARBA" id="ARBA00022692"/>
    </source>
</evidence>
<keyword evidence="5 6" id="KW-0472">Membrane</keyword>
<comment type="caution">
    <text evidence="7">The sequence shown here is derived from an EMBL/GenBank/DDBJ whole genome shotgun (WGS) entry which is preliminary data.</text>
</comment>
<evidence type="ECO:0000256" key="1">
    <source>
        <dbReference type="ARBA" id="ARBA00004127"/>
    </source>
</evidence>
<dbReference type="SUPFAM" id="SSF103473">
    <property type="entry name" value="MFS general substrate transporter"/>
    <property type="match status" value="1"/>
</dbReference>
<feature type="transmembrane region" description="Helical" evidence="6">
    <location>
        <begin position="316"/>
        <end position="342"/>
    </location>
</feature>
<protein>
    <recommendedName>
        <fullName evidence="6">Battenin</fullName>
    </recommendedName>
</protein>
<dbReference type="AlphaFoldDB" id="A0ABD2I9T5"/>
<evidence type="ECO:0000256" key="2">
    <source>
        <dbReference type="ARBA" id="ARBA00007467"/>
    </source>
</evidence>
<dbReference type="InterPro" id="IPR018460">
    <property type="entry name" value="Battenin_disease_Cln3_subgr"/>
</dbReference>
<feature type="transmembrane region" description="Helical" evidence="6">
    <location>
        <begin position="158"/>
        <end position="176"/>
    </location>
</feature>
<dbReference type="Proteomes" id="UP001620645">
    <property type="component" value="Unassembled WGS sequence"/>
</dbReference>
<dbReference type="GO" id="GO:0005765">
    <property type="term" value="C:lysosomal membrane"/>
    <property type="evidence" value="ECO:0007669"/>
    <property type="project" value="UniProtKB-SubCell"/>
</dbReference>
<feature type="transmembrane region" description="Helical" evidence="6">
    <location>
        <begin position="126"/>
        <end position="146"/>
    </location>
</feature>
<organism evidence="7 8">
    <name type="scientific">Heterodera schachtii</name>
    <name type="common">Sugarbeet cyst nematode worm</name>
    <name type="synonym">Tylenchus schachtii</name>
    <dbReference type="NCBI Taxonomy" id="97005"/>
    <lineage>
        <taxon>Eukaryota</taxon>
        <taxon>Metazoa</taxon>
        <taxon>Ecdysozoa</taxon>
        <taxon>Nematoda</taxon>
        <taxon>Chromadorea</taxon>
        <taxon>Rhabditida</taxon>
        <taxon>Tylenchina</taxon>
        <taxon>Tylenchomorpha</taxon>
        <taxon>Tylenchoidea</taxon>
        <taxon>Heteroderidae</taxon>
        <taxon>Heteroderinae</taxon>
        <taxon>Heterodera</taxon>
    </lineage>
</organism>
<keyword evidence="4 6" id="KW-1133">Transmembrane helix</keyword>
<feature type="transmembrane region" description="Helical" evidence="6">
    <location>
        <begin position="392"/>
        <end position="411"/>
    </location>
</feature>
<evidence type="ECO:0000313" key="8">
    <source>
        <dbReference type="Proteomes" id="UP001620645"/>
    </source>
</evidence>
<dbReference type="Pfam" id="PF02487">
    <property type="entry name" value="CLN3"/>
    <property type="match status" value="1"/>
</dbReference>
<keyword evidence="3 6" id="KW-0812">Transmembrane</keyword>
<evidence type="ECO:0000256" key="6">
    <source>
        <dbReference type="RuleBase" id="RU361113"/>
    </source>
</evidence>
<gene>
    <name evidence="7" type="ORF">niasHS_013041</name>
</gene>
<feature type="transmembrane region" description="Helical" evidence="6">
    <location>
        <begin position="99"/>
        <end position="119"/>
    </location>
</feature>
<evidence type="ECO:0000256" key="4">
    <source>
        <dbReference type="ARBA" id="ARBA00022989"/>
    </source>
</evidence>
<dbReference type="GO" id="GO:0012505">
    <property type="term" value="C:endomembrane system"/>
    <property type="evidence" value="ECO:0007669"/>
    <property type="project" value="UniProtKB-SubCell"/>
</dbReference>
<dbReference type="PANTHER" id="PTHR10981:SF8">
    <property type="entry name" value="BATTENIN"/>
    <property type="match status" value="1"/>
</dbReference>
<keyword evidence="8" id="KW-1185">Reference proteome</keyword>
<proteinExistence type="inferred from homology"/>
<feature type="transmembrane region" description="Helical" evidence="6">
    <location>
        <begin position="254"/>
        <end position="274"/>
    </location>
</feature>
<dbReference type="EMBL" id="JBICCN010000344">
    <property type="protein sequence ID" value="KAL3076041.1"/>
    <property type="molecule type" value="Genomic_DNA"/>
</dbReference>
<sequence>MVQINSLRDLTAFWIFGLANNFAYVIMLSAAEDIIKGQTKLQMDQNLTQNSTSENFCYPVLPKPRCHITSTGAILLADIIPSLIIKLFCPFIIDRVPFGFRHLLVCIMQALSFVIVAFSQSFTLSLIGIIFASLGSGLGENCLLALSSHYKRSTISAWSSGTGGAGIVGSVAYAALTEPKLFGLSPRNALLSMLIVPIIFALAYWVLLTPSPTVHRIQLLSPSTWIIQVNNSEISDGSVKVTSELNFGSKMRQIILLLHLMLPLGIVYFAEYLINSGLHQLLHFDCSQGFGLSEASQFRWYQTLYQLGVFISRSSVTVLALPTFALYLLALLQCGNILVFYFQSLFHYIPHIGVMFTVIFVEGLFGGASYVNTFDRIHKTAPKELREFSLSIVAASDSFGVTIAGFSAILLHNHICNLYGIIYP</sequence>
<comment type="subcellular location">
    <subcellularLocation>
        <location evidence="1">Endomembrane system</location>
        <topology evidence="1">Multi-pass membrane protein</topology>
    </subcellularLocation>
    <subcellularLocation>
        <location evidence="6">Lysosome membrane</location>
        <topology evidence="6">Multi-pass membrane protein</topology>
    </subcellularLocation>
</comment>
<feature type="transmembrane region" description="Helical" evidence="6">
    <location>
        <begin position="348"/>
        <end position="371"/>
    </location>
</feature>
<feature type="transmembrane region" description="Helical" evidence="6">
    <location>
        <begin position="188"/>
        <end position="207"/>
    </location>
</feature>
<dbReference type="PANTHER" id="PTHR10981">
    <property type="entry name" value="BATTENIN"/>
    <property type="match status" value="1"/>
</dbReference>
<dbReference type="Gene3D" id="1.20.1250.20">
    <property type="entry name" value="MFS general substrate transporter like domains"/>
    <property type="match status" value="1"/>
</dbReference>
<feature type="transmembrane region" description="Helical" evidence="6">
    <location>
        <begin position="73"/>
        <end position="93"/>
    </location>
</feature>
<evidence type="ECO:0000256" key="5">
    <source>
        <dbReference type="ARBA" id="ARBA00023136"/>
    </source>
</evidence>
<dbReference type="InterPro" id="IPR003492">
    <property type="entry name" value="Battenin_disease_Cln3"/>
</dbReference>
<dbReference type="PRINTS" id="PR01315">
    <property type="entry name" value="BATTENIN"/>
</dbReference>
<dbReference type="InterPro" id="IPR036259">
    <property type="entry name" value="MFS_trans_sf"/>
</dbReference>
<dbReference type="PIRSF" id="PIRSF015974">
    <property type="entry name" value="CLN3_BTN1"/>
    <property type="match status" value="1"/>
</dbReference>